<dbReference type="AlphaFoldDB" id="A0AA41QSN4"/>
<sequence length="221" mass="23524">MSRTSKAEVLIVGGVPRVDLLPPEIYKERAAAVIRRRLLIGVFGVIAIMAVGTGASTVLALQAQGQLADEQARTSSLLAEQTKYVEVRSVQANVTLVQAAQQVGVSTEIDWKKYLDSVQATLPSTVYIDTVTLDFASPIFAYAQPTAPLQGARVGTVTFSAKSAVLPDVPTWLNALATLPGFADALPGSVTLDETTKIYTVEITMHVNDAAYAKRFTTAGK</sequence>
<dbReference type="RefSeq" id="WP_243010654.1">
    <property type="nucleotide sequence ID" value="NZ_JALGAR010000001.1"/>
</dbReference>
<organism evidence="2 3">
    <name type="scientific">Cryobacterium zhongshanensis</name>
    <dbReference type="NCBI Taxonomy" id="2928153"/>
    <lineage>
        <taxon>Bacteria</taxon>
        <taxon>Bacillati</taxon>
        <taxon>Actinomycetota</taxon>
        <taxon>Actinomycetes</taxon>
        <taxon>Micrococcales</taxon>
        <taxon>Microbacteriaceae</taxon>
        <taxon>Cryobacterium</taxon>
    </lineage>
</organism>
<keyword evidence="1" id="KW-0812">Transmembrane</keyword>
<reference evidence="2" key="1">
    <citation type="submission" date="2022-03" db="EMBL/GenBank/DDBJ databases">
        <title>Cryobacterium sp. nov. strain ZS14-85, isolated from Antarctic soil.</title>
        <authorList>
            <person name="Li J."/>
            <person name="Niu G."/>
        </authorList>
    </citation>
    <scope>NUCLEOTIDE SEQUENCE</scope>
    <source>
        <strain evidence="2">ZS14-85</strain>
    </source>
</reference>
<dbReference type="Proteomes" id="UP001165341">
    <property type="component" value="Unassembled WGS sequence"/>
</dbReference>
<accession>A0AA41QSN4</accession>
<evidence type="ECO:0000313" key="3">
    <source>
        <dbReference type="Proteomes" id="UP001165341"/>
    </source>
</evidence>
<dbReference type="EMBL" id="JALGAR010000001">
    <property type="protein sequence ID" value="MCI4656463.1"/>
    <property type="molecule type" value="Genomic_DNA"/>
</dbReference>
<evidence type="ECO:0000256" key="1">
    <source>
        <dbReference type="SAM" id="Phobius"/>
    </source>
</evidence>
<proteinExistence type="predicted"/>
<evidence type="ECO:0008006" key="4">
    <source>
        <dbReference type="Google" id="ProtNLM"/>
    </source>
</evidence>
<evidence type="ECO:0000313" key="2">
    <source>
        <dbReference type="EMBL" id="MCI4656463.1"/>
    </source>
</evidence>
<keyword evidence="1" id="KW-0472">Membrane</keyword>
<feature type="transmembrane region" description="Helical" evidence="1">
    <location>
        <begin position="38"/>
        <end position="61"/>
    </location>
</feature>
<comment type="caution">
    <text evidence="2">The sequence shown here is derived from an EMBL/GenBank/DDBJ whole genome shotgun (WGS) entry which is preliminary data.</text>
</comment>
<protein>
    <recommendedName>
        <fullName evidence="4">Fimbrial assembly protein</fullName>
    </recommendedName>
</protein>
<keyword evidence="1" id="KW-1133">Transmembrane helix</keyword>
<keyword evidence="3" id="KW-1185">Reference proteome</keyword>
<gene>
    <name evidence="2" type="ORF">MQH31_01375</name>
</gene>
<name>A0AA41QSN4_9MICO</name>